<comment type="caution">
    <text evidence="2">The sequence shown here is derived from an EMBL/GenBank/DDBJ whole genome shotgun (WGS) entry which is preliminary data.</text>
</comment>
<dbReference type="AlphaFoldDB" id="A0A139BQ60"/>
<evidence type="ECO:0008006" key="4">
    <source>
        <dbReference type="Google" id="ProtNLM"/>
    </source>
</evidence>
<dbReference type="EMBL" id="LSLI01000115">
    <property type="protein sequence ID" value="KXS30953.1"/>
    <property type="molecule type" value="Genomic_DNA"/>
</dbReference>
<name>A0A139BQ60_9PROT</name>
<reference evidence="2 3" key="1">
    <citation type="submission" date="2016-02" db="EMBL/GenBank/DDBJ databases">
        <authorList>
            <person name="Wen L."/>
            <person name="He K."/>
            <person name="Yang H."/>
        </authorList>
    </citation>
    <scope>NUCLEOTIDE SEQUENCE [LARGE SCALE GENOMIC DNA]</scope>
    <source>
        <strain evidence="2">ShG14-8</strain>
    </source>
</reference>
<proteinExistence type="predicted"/>
<accession>A0A139BQ60</accession>
<organism evidence="2 3">
    <name type="scientific">Candidatus Gallionella acididurans</name>
    <dbReference type="NCBI Taxonomy" id="1796491"/>
    <lineage>
        <taxon>Bacteria</taxon>
        <taxon>Pseudomonadati</taxon>
        <taxon>Pseudomonadota</taxon>
        <taxon>Betaproteobacteria</taxon>
        <taxon>Nitrosomonadales</taxon>
        <taxon>Gallionellaceae</taxon>
        <taxon>Gallionella</taxon>
    </lineage>
</organism>
<gene>
    <name evidence="2" type="ORF">AWT59_2922</name>
</gene>
<protein>
    <recommendedName>
        <fullName evidence="4">Transporter</fullName>
    </recommendedName>
</protein>
<reference evidence="2 3" key="2">
    <citation type="submission" date="2016-03" db="EMBL/GenBank/DDBJ databases">
        <title>New uncultured bacterium of the family Gallionellaceae from acid mine drainage: description and reconstruction of genome based on metagenomic analysis of microbial community.</title>
        <authorList>
            <person name="Kadnikov V."/>
            <person name="Ivasenko D."/>
            <person name="Beletsky A."/>
            <person name="Mardanov A."/>
            <person name="Danilova E."/>
            <person name="Pimenov N."/>
            <person name="Karnachuk O."/>
            <person name="Ravin N."/>
        </authorList>
    </citation>
    <scope>NUCLEOTIDE SEQUENCE [LARGE SCALE GENOMIC DNA]</scope>
    <source>
        <strain evidence="2">ShG14-8</strain>
    </source>
</reference>
<keyword evidence="1" id="KW-0732">Signal</keyword>
<dbReference type="Proteomes" id="UP000070578">
    <property type="component" value="Unassembled WGS sequence"/>
</dbReference>
<dbReference type="PATRIC" id="fig|1796491.3.peg.3204"/>
<feature type="chain" id="PRO_5007483850" description="Transporter" evidence="1">
    <location>
        <begin position="20"/>
        <end position="269"/>
    </location>
</feature>
<sequence length="269" mass="27593">MHKKLVTLALLAISVPAIADDQFSQFSLGTGFDYSSGKYGNTASTDILYVPIVGKYESDNLTLKLTVPYISVTGPGGVVMGIGRVGPPVSVGAPVTGRPATTTTTTSTTTVNSGLGDVIASAGYTVYSAEALTLDVVGNVKLGTADASKGLGTGKNDYYAQTDGYYLLGHTTLFGTAGYRYYGSPAGITLSSAPYGTVGASQKLSDETSAGLMLDVAKSPSIYSGDQVDTTVYISQKISTNFKVQANLLKGFANGSPDYGGGVMLTGAF</sequence>
<evidence type="ECO:0000313" key="3">
    <source>
        <dbReference type="Proteomes" id="UP000070578"/>
    </source>
</evidence>
<feature type="signal peptide" evidence="1">
    <location>
        <begin position="1"/>
        <end position="19"/>
    </location>
</feature>
<evidence type="ECO:0000256" key="1">
    <source>
        <dbReference type="SAM" id="SignalP"/>
    </source>
</evidence>
<evidence type="ECO:0000313" key="2">
    <source>
        <dbReference type="EMBL" id="KXS30953.1"/>
    </source>
</evidence>